<gene>
    <name evidence="1" type="ORF">SCNRRL3882_1644</name>
</gene>
<sequence>MALAHGAHRFELDCWWHSQKLTKDVTVPETVALVRDFVDQAPVAAQPDAAVPAARAASGTTAPS</sequence>
<dbReference type="Proteomes" id="UP000235464">
    <property type="component" value="Chromosome I"/>
</dbReference>
<organism evidence="1 2">
    <name type="scientific">Streptomyces chartreusis NRRL 3882</name>
    <dbReference type="NCBI Taxonomy" id="1079985"/>
    <lineage>
        <taxon>Bacteria</taxon>
        <taxon>Bacillati</taxon>
        <taxon>Actinomycetota</taxon>
        <taxon>Actinomycetes</taxon>
        <taxon>Kitasatosporales</taxon>
        <taxon>Streptomycetaceae</taxon>
        <taxon>Streptomyces</taxon>
    </lineage>
</organism>
<proteinExistence type="predicted"/>
<evidence type="ECO:0000313" key="2">
    <source>
        <dbReference type="Proteomes" id="UP000235464"/>
    </source>
</evidence>
<dbReference type="AlphaFoldDB" id="A0A2N9B4A2"/>
<protein>
    <submittedName>
        <fullName evidence="1">Uncharacterized protein</fullName>
    </submittedName>
</protein>
<keyword evidence="2" id="KW-1185">Reference proteome</keyword>
<accession>A0A2N9B4A2</accession>
<name>A0A2N9B4A2_STRCX</name>
<reference evidence="2" key="1">
    <citation type="submission" date="2017-11" db="EMBL/GenBank/DDBJ databases">
        <authorList>
            <person name="Wibberg D."/>
        </authorList>
    </citation>
    <scope>NUCLEOTIDE SEQUENCE [LARGE SCALE GENOMIC DNA]</scope>
</reference>
<dbReference type="EMBL" id="LT963352">
    <property type="protein sequence ID" value="SOR78176.1"/>
    <property type="molecule type" value="Genomic_DNA"/>
</dbReference>
<evidence type="ECO:0000313" key="1">
    <source>
        <dbReference type="EMBL" id="SOR78176.1"/>
    </source>
</evidence>